<gene>
    <name evidence="2" type="ORF">UFOPK2658_01876</name>
    <name evidence="3" type="ORF">UFOPK3004_01781</name>
    <name evidence="4" type="ORF">UFOPK4134_01652</name>
</gene>
<protein>
    <submittedName>
        <fullName evidence="4">Unannotated protein</fullName>
    </submittedName>
</protein>
<feature type="transmembrane region" description="Helical" evidence="1">
    <location>
        <begin position="151"/>
        <end position="167"/>
    </location>
</feature>
<reference evidence="4" key="1">
    <citation type="submission" date="2020-05" db="EMBL/GenBank/DDBJ databases">
        <authorList>
            <person name="Chiriac C."/>
            <person name="Salcher M."/>
            <person name="Ghai R."/>
            <person name="Kavagutti S V."/>
        </authorList>
    </citation>
    <scope>NUCLEOTIDE SEQUENCE</scope>
</reference>
<evidence type="ECO:0000313" key="3">
    <source>
        <dbReference type="EMBL" id="CAB4820109.1"/>
    </source>
</evidence>
<dbReference type="AlphaFoldDB" id="A0A6J7S884"/>
<keyword evidence="1" id="KW-1133">Transmembrane helix</keyword>
<dbReference type="EMBL" id="CAFAAL010000231">
    <property type="protein sequence ID" value="CAB4820109.1"/>
    <property type="molecule type" value="Genomic_DNA"/>
</dbReference>
<dbReference type="EMBL" id="CAEZYH010000139">
    <property type="protein sequence ID" value="CAB4734116.1"/>
    <property type="molecule type" value="Genomic_DNA"/>
</dbReference>
<evidence type="ECO:0000256" key="1">
    <source>
        <dbReference type="SAM" id="Phobius"/>
    </source>
</evidence>
<accession>A0A6J7S884</accession>
<feature type="transmembrane region" description="Helical" evidence="1">
    <location>
        <begin position="123"/>
        <end position="139"/>
    </location>
</feature>
<sequence>MSEAEALQPMPPASALARRAILIASGLFFAIGTFGSNVGPAWIDERPAVVLALSSRNRNLFASVPFIDPLPYVLIGFTRVFLAGMVLFYLGRWYGDRALGWTEKQVGELPALYRWFAKAMDKAGWLVIILFCGSNLVWMMAGNRRIAPRKYAFFLAIGIAIRLAILWAGGNAFEDQIRSFLKWMEDYQWYVVGGLFAVSFVQSARKAKRDIPEVIHEIEHPTEQ</sequence>
<proteinExistence type="predicted"/>
<feature type="transmembrane region" description="Helical" evidence="1">
    <location>
        <begin position="64"/>
        <end position="90"/>
    </location>
</feature>
<dbReference type="EMBL" id="CAFBPS010000178">
    <property type="protein sequence ID" value="CAB5036688.1"/>
    <property type="molecule type" value="Genomic_DNA"/>
</dbReference>
<name>A0A6J7S884_9ZZZZ</name>
<keyword evidence="1" id="KW-0472">Membrane</keyword>
<keyword evidence="1" id="KW-0812">Transmembrane</keyword>
<evidence type="ECO:0000313" key="2">
    <source>
        <dbReference type="EMBL" id="CAB4734116.1"/>
    </source>
</evidence>
<organism evidence="4">
    <name type="scientific">freshwater metagenome</name>
    <dbReference type="NCBI Taxonomy" id="449393"/>
    <lineage>
        <taxon>unclassified sequences</taxon>
        <taxon>metagenomes</taxon>
        <taxon>ecological metagenomes</taxon>
    </lineage>
</organism>
<feature type="transmembrane region" description="Helical" evidence="1">
    <location>
        <begin position="20"/>
        <end position="43"/>
    </location>
</feature>
<evidence type="ECO:0000313" key="4">
    <source>
        <dbReference type="EMBL" id="CAB5036688.1"/>
    </source>
</evidence>